<protein>
    <submittedName>
        <fullName evidence="2">Uncharacterized protein</fullName>
    </submittedName>
</protein>
<sequence length="161" mass="19104">MRPWMSDSTQDLDEEDDDTLENIPTCYDIPVDTKLHYYLRQQTSQRDTNTMTTTTQNTVPIKKRSLASREHHSAAMSSLRKLNDSHRTLREMLHINQVLRRVQEDEDHMREMERYKIQKMEQDSCAVRTMAPKRNLHNLDGETGRLRPRYVQQTMITTGLR</sequence>
<gene>
    <name evidence="2" type="ORF">INT44_007851</name>
</gene>
<feature type="compositionally biased region" description="Acidic residues" evidence="1">
    <location>
        <begin position="10"/>
        <end position="20"/>
    </location>
</feature>
<evidence type="ECO:0000313" key="3">
    <source>
        <dbReference type="Proteomes" id="UP000612746"/>
    </source>
</evidence>
<evidence type="ECO:0000256" key="1">
    <source>
        <dbReference type="SAM" id="MobiDB-lite"/>
    </source>
</evidence>
<accession>A0A8H7PK66</accession>
<dbReference type="Proteomes" id="UP000612746">
    <property type="component" value="Unassembled WGS sequence"/>
</dbReference>
<evidence type="ECO:0000313" key="2">
    <source>
        <dbReference type="EMBL" id="KAG2175363.1"/>
    </source>
</evidence>
<comment type="caution">
    <text evidence="2">The sequence shown here is derived from an EMBL/GenBank/DDBJ whole genome shotgun (WGS) entry which is preliminary data.</text>
</comment>
<dbReference type="EMBL" id="JAEPRA010000015">
    <property type="protein sequence ID" value="KAG2175363.1"/>
    <property type="molecule type" value="Genomic_DNA"/>
</dbReference>
<dbReference type="AlphaFoldDB" id="A0A8H7PK66"/>
<dbReference type="OrthoDB" id="2389722at2759"/>
<keyword evidence="3" id="KW-1185">Reference proteome</keyword>
<organism evidence="2 3">
    <name type="scientific">Umbelopsis vinacea</name>
    <dbReference type="NCBI Taxonomy" id="44442"/>
    <lineage>
        <taxon>Eukaryota</taxon>
        <taxon>Fungi</taxon>
        <taxon>Fungi incertae sedis</taxon>
        <taxon>Mucoromycota</taxon>
        <taxon>Mucoromycotina</taxon>
        <taxon>Umbelopsidomycetes</taxon>
        <taxon>Umbelopsidales</taxon>
        <taxon>Umbelopsidaceae</taxon>
        <taxon>Umbelopsis</taxon>
    </lineage>
</organism>
<name>A0A8H7PK66_9FUNG</name>
<proteinExistence type="predicted"/>
<reference evidence="2" key="1">
    <citation type="submission" date="2020-12" db="EMBL/GenBank/DDBJ databases">
        <title>Metabolic potential, ecology and presence of endohyphal bacteria is reflected in genomic diversity of Mucoromycotina.</title>
        <authorList>
            <person name="Muszewska A."/>
            <person name="Okrasinska A."/>
            <person name="Steczkiewicz K."/>
            <person name="Drgas O."/>
            <person name="Orlowska M."/>
            <person name="Perlinska-Lenart U."/>
            <person name="Aleksandrzak-Piekarczyk T."/>
            <person name="Szatraj K."/>
            <person name="Zielenkiewicz U."/>
            <person name="Pilsyk S."/>
            <person name="Malc E."/>
            <person name="Mieczkowski P."/>
            <person name="Kruszewska J.S."/>
            <person name="Biernat P."/>
            <person name="Pawlowska J."/>
        </authorList>
    </citation>
    <scope>NUCLEOTIDE SEQUENCE</scope>
    <source>
        <strain evidence="2">WA0000051536</strain>
    </source>
</reference>
<feature type="region of interest" description="Disordered" evidence="1">
    <location>
        <begin position="1"/>
        <end position="25"/>
    </location>
</feature>